<protein>
    <submittedName>
        <fullName evidence="1">Uncharacterized protein</fullName>
    </submittedName>
</protein>
<keyword evidence="2" id="KW-1185">Reference proteome</keyword>
<gene>
    <name evidence="1" type="ORF">GMORB2_6047</name>
</gene>
<sequence>MVSLRLRSLSGRFSLRRASWDSTRSTSTTASETPSCVSASTAAGAVNSSISRVPSIAGLVEEHRNFSSELGILEPRPVVYWESMEEKMGMTPLVV</sequence>
<accession>A0A9P5D4B1</accession>
<reference evidence="1" key="1">
    <citation type="submission" date="2020-03" db="EMBL/GenBank/DDBJ databases">
        <title>Site-based positive gene gene selection in Geosmithia morbida across the United States reveals a broad range of putative effectors and factors for local host and environmental adapation.</title>
        <authorList>
            <person name="Onufrak A."/>
            <person name="Murdoch R.W."/>
            <person name="Gazis R."/>
            <person name="Huff M."/>
            <person name="Staton M."/>
            <person name="Klingeman W."/>
            <person name="Hadziabdic D."/>
        </authorList>
    </citation>
    <scope>NUCLEOTIDE SEQUENCE</scope>
    <source>
        <strain evidence="1">1262</strain>
    </source>
</reference>
<dbReference type="OrthoDB" id="5206390at2759"/>
<dbReference type="GeneID" id="55972272"/>
<dbReference type="AlphaFoldDB" id="A0A9P5D4B1"/>
<dbReference type="Proteomes" id="UP000749293">
    <property type="component" value="Unassembled WGS sequence"/>
</dbReference>
<comment type="caution">
    <text evidence="1">The sequence shown here is derived from an EMBL/GenBank/DDBJ whole genome shotgun (WGS) entry which is preliminary data.</text>
</comment>
<evidence type="ECO:0000313" key="2">
    <source>
        <dbReference type="Proteomes" id="UP000749293"/>
    </source>
</evidence>
<dbReference type="RefSeq" id="XP_035321998.1">
    <property type="nucleotide sequence ID" value="XM_035468017.1"/>
</dbReference>
<name>A0A9P5D4B1_9HYPO</name>
<organism evidence="1 2">
    <name type="scientific">Geosmithia morbida</name>
    <dbReference type="NCBI Taxonomy" id="1094350"/>
    <lineage>
        <taxon>Eukaryota</taxon>
        <taxon>Fungi</taxon>
        <taxon>Dikarya</taxon>
        <taxon>Ascomycota</taxon>
        <taxon>Pezizomycotina</taxon>
        <taxon>Sordariomycetes</taxon>
        <taxon>Hypocreomycetidae</taxon>
        <taxon>Hypocreales</taxon>
        <taxon>Bionectriaceae</taxon>
        <taxon>Geosmithia</taxon>
    </lineage>
</organism>
<proteinExistence type="predicted"/>
<evidence type="ECO:0000313" key="1">
    <source>
        <dbReference type="EMBL" id="KAF4123346.1"/>
    </source>
</evidence>
<dbReference type="EMBL" id="JAANYQ010000006">
    <property type="protein sequence ID" value="KAF4123346.1"/>
    <property type="molecule type" value="Genomic_DNA"/>
</dbReference>